<keyword evidence="5" id="KW-0325">Glycoprotein</keyword>
<evidence type="ECO:0000256" key="7">
    <source>
        <dbReference type="RuleBase" id="RU000454"/>
    </source>
</evidence>
<dbReference type="InterPro" id="IPR051708">
    <property type="entry name" value="Plant_Aspart_Prot_A1"/>
</dbReference>
<evidence type="ECO:0000256" key="5">
    <source>
        <dbReference type="ARBA" id="ARBA00023180"/>
    </source>
</evidence>
<feature type="active site" evidence="6">
    <location>
        <position position="291"/>
    </location>
</feature>
<dbReference type="PROSITE" id="PS51767">
    <property type="entry name" value="PEPTIDASE_A1"/>
    <property type="match status" value="1"/>
</dbReference>
<dbReference type="SUPFAM" id="SSF50630">
    <property type="entry name" value="Acid proteases"/>
    <property type="match status" value="1"/>
</dbReference>
<dbReference type="PANTHER" id="PTHR47967">
    <property type="entry name" value="OS07G0603500 PROTEIN-RELATED"/>
    <property type="match status" value="1"/>
</dbReference>
<evidence type="ECO:0000256" key="4">
    <source>
        <dbReference type="ARBA" id="ARBA00022801"/>
    </source>
</evidence>
<sequence>MASSIFLIFLTLLSITHKSAGTGGLSLELIRNDSPKSAFFRRRPSSQACPETAQSTITPDNSQFLVKLAVGTPPRDVFAILDTGSDLFWTQCLPCANCYPQTNPIFDPSRSESFRELPCPAALCHLQGSGAVCSGGGACGYSYGYGGGLTEGNLATETVAVSSRLGERVWPFQNVVFGCGHNNSGGFNQNEMGLIGFGRGPVSFISQIGPSIGGRKFSHCLMPFNTDPRISSSLQLGSGSEVRGPGVITIQLVPTPDPTFYALTLTGISVGKTFLPYSSSGPAAQGNVILDSGTPPTLLPEDFYSRFAAEVRRRIRWRPVGAGLCYRNVRRFAAPPVTLHFDGGVELPLSTVQTFIRNRDGSFCFAVAGISGTGGIIGNFMLANFLVGYDIDEMTVSFKKADCTKIG</sequence>
<evidence type="ECO:0000259" key="9">
    <source>
        <dbReference type="PROSITE" id="PS51767"/>
    </source>
</evidence>
<dbReference type="OrthoDB" id="2747330at2759"/>
<feature type="signal peptide" evidence="8">
    <location>
        <begin position="1"/>
        <end position="21"/>
    </location>
</feature>
<evidence type="ECO:0000256" key="3">
    <source>
        <dbReference type="ARBA" id="ARBA00022750"/>
    </source>
</evidence>
<feature type="domain" description="Peptidase A1" evidence="9">
    <location>
        <begin position="64"/>
        <end position="399"/>
    </location>
</feature>
<protein>
    <submittedName>
        <fullName evidence="11">Aspartic proteinase CDR1-like</fullName>
    </submittedName>
</protein>
<dbReference type="PANTHER" id="PTHR47967:SF39">
    <property type="entry name" value="ASPARTYL PROTEASE FAMILY PROTEIN, PUTATIVE-RELATED"/>
    <property type="match status" value="1"/>
</dbReference>
<dbReference type="PRINTS" id="PR00792">
    <property type="entry name" value="PEPSIN"/>
</dbReference>
<dbReference type="Pfam" id="PF14543">
    <property type="entry name" value="TAXi_N"/>
    <property type="match status" value="1"/>
</dbReference>
<dbReference type="Pfam" id="PF14541">
    <property type="entry name" value="TAXi_C"/>
    <property type="match status" value="1"/>
</dbReference>
<dbReference type="PROSITE" id="PS00141">
    <property type="entry name" value="ASP_PROTEASE"/>
    <property type="match status" value="1"/>
</dbReference>
<dbReference type="GeneID" id="111011455"/>
<proteinExistence type="inferred from homology"/>
<dbReference type="Gene3D" id="2.40.70.10">
    <property type="entry name" value="Acid Proteases"/>
    <property type="match status" value="2"/>
</dbReference>
<dbReference type="GO" id="GO:0006508">
    <property type="term" value="P:proteolysis"/>
    <property type="evidence" value="ECO:0007669"/>
    <property type="project" value="UniProtKB-KW"/>
</dbReference>
<gene>
    <name evidence="11" type="primary">LOC111011455</name>
</gene>
<evidence type="ECO:0000256" key="6">
    <source>
        <dbReference type="PIRSR" id="PIRSR601461-1"/>
    </source>
</evidence>
<dbReference type="GO" id="GO:0004190">
    <property type="term" value="F:aspartic-type endopeptidase activity"/>
    <property type="evidence" value="ECO:0007669"/>
    <property type="project" value="UniProtKB-KW"/>
</dbReference>
<evidence type="ECO:0000256" key="1">
    <source>
        <dbReference type="ARBA" id="ARBA00007447"/>
    </source>
</evidence>
<dbReference type="InterPro" id="IPR021109">
    <property type="entry name" value="Peptidase_aspartic_dom_sf"/>
</dbReference>
<keyword evidence="4 7" id="KW-0378">Hydrolase</keyword>
<dbReference type="InterPro" id="IPR032861">
    <property type="entry name" value="TAXi_N"/>
</dbReference>
<dbReference type="AlphaFoldDB" id="A0A6J1CGG6"/>
<dbReference type="KEGG" id="mcha:111011455"/>
<comment type="similarity">
    <text evidence="1 7">Belongs to the peptidase A1 family.</text>
</comment>
<evidence type="ECO:0000313" key="11">
    <source>
        <dbReference type="RefSeq" id="XP_022140900.1"/>
    </source>
</evidence>
<dbReference type="FunFam" id="2.40.70.10:FF:000031">
    <property type="entry name" value="Aspartyl protease AED1"/>
    <property type="match status" value="1"/>
</dbReference>
<feature type="chain" id="PRO_5027044905" evidence="8">
    <location>
        <begin position="22"/>
        <end position="407"/>
    </location>
</feature>
<dbReference type="InterPro" id="IPR001461">
    <property type="entry name" value="Aspartic_peptidase_A1"/>
</dbReference>
<accession>A0A6J1CGG6</accession>
<feature type="active site" evidence="6">
    <location>
        <position position="82"/>
    </location>
</feature>
<dbReference type="GO" id="GO:0005576">
    <property type="term" value="C:extracellular region"/>
    <property type="evidence" value="ECO:0007669"/>
    <property type="project" value="TreeGrafter"/>
</dbReference>
<name>A0A6J1CGG6_MOMCH</name>
<reference evidence="11" key="1">
    <citation type="submission" date="2025-08" db="UniProtKB">
        <authorList>
            <consortium name="RefSeq"/>
        </authorList>
    </citation>
    <scope>IDENTIFICATION</scope>
    <source>
        <strain evidence="11">OHB3-1</strain>
    </source>
</reference>
<dbReference type="CDD" id="cd05476">
    <property type="entry name" value="pepsin_A_like_plant"/>
    <property type="match status" value="1"/>
</dbReference>
<dbReference type="InterPro" id="IPR033121">
    <property type="entry name" value="PEPTIDASE_A1"/>
</dbReference>
<dbReference type="RefSeq" id="XP_022140900.1">
    <property type="nucleotide sequence ID" value="XM_022285208.1"/>
</dbReference>
<dbReference type="InterPro" id="IPR032799">
    <property type="entry name" value="TAXi_C"/>
</dbReference>
<dbReference type="InterPro" id="IPR034161">
    <property type="entry name" value="Pepsin-like_plant"/>
</dbReference>
<dbReference type="Proteomes" id="UP000504603">
    <property type="component" value="Unplaced"/>
</dbReference>
<keyword evidence="3 7" id="KW-0064">Aspartyl protease</keyword>
<evidence type="ECO:0000256" key="2">
    <source>
        <dbReference type="ARBA" id="ARBA00022670"/>
    </source>
</evidence>
<evidence type="ECO:0000256" key="8">
    <source>
        <dbReference type="SAM" id="SignalP"/>
    </source>
</evidence>
<keyword evidence="8" id="KW-0732">Signal</keyword>
<keyword evidence="10" id="KW-1185">Reference proteome</keyword>
<dbReference type="InterPro" id="IPR001969">
    <property type="entry name" value="Aspartic_peptidase_AS"/>
</dbReference>
<organism evidence="10 11">
    <name type="scientific">Momordica charantia</name>
    <name type="common">Bitter gourd</name>
    <name type="synonym">Balsam pear</name>
    <dbReference type="NCBI Taxonomy" id="3673"/>
    <lineage>
        <taxon>Eukaryota</taxon>
        <taxon>Viridiplantae</taxon>
        <taxon>Streptophyta</taxon>
        <taxon>Embryophyta</taxon>
        <taxon>Tracheophyta</taxon>
        <taxon>Spermatophyta</taxon>
        <taxon>Magnoliopsida</taxon>
        <taxon>eudicotyledons</taxon>
        <taxon>Gunneridae</taxon>
        <taxon>Pentapetalae</taxon>
        <taxon>rosids</taxon>
        <taxon>fabids</taxon>
        <taxon>Cucurbitales</taxon>
        <taxon>Cucurbitaceae</taxon>
        <taxon>Momordiceae</taxon>
        <taxon>Momordica</taxon>
    </lineage>
</organism>
<evidence type="ECO:0000313" key="10">
    <source>
        <dbReference type="Proteomes" id="UP000504603"/>
    </source>
</evidence>
<keyword evidence="2 7" id="KW-0645">Protease</keyword>